<accession>A0A668A632</accession>
<keyword evidence="1" id="KW-0472">Membrane</keyword>
<dbReference type="InParanoid" id="A0A668A632"/>
<reference evidence="2" key="1">
    <citation type="submission" date="2019-06" db="EMBL/GenBank/DDBJ databases">
        <authorList>
            <consortium name="Wellcome Sanger Institute Data Sharing"/>
        </authorList>
    </citation>
    <scope>NUCLEOTIDE SEQUENCE [LARGE SCALE GENOMIC DNA]</scope>
</reference>
<keyword evidence="1" id="KW-0812">Transmembrane</keyword>
<name>A0A668A632_9TELE</name>
<dbReference type="Ensembl" id="ENSMMDT00005051293.1">
    <property type="protein sequence ID" value="ENSMMDP00005050300.1"/>
    <property type="gene ID" value="ENSMMDG00005022826.1"/>
</dbReference>
<reference evidence="2" key="3">
    <citation type="submission" date="2025-09" db="UniProtKB">
        <authorList>
            <consortium name="Ensembl"/>
        </authorList>
    </citation>
    <scope>IDENTIFICATION</scope>
</reference>
<sequence length="116" mass="12535">MGHGRNPPAACFGFPCACLCACNHMSLFLIALLLYYMAYSHKLDLRPQSCVAWDLACRIIRTTRIGLVLFAWKPKSVMRMGGGSQIAVNIIDHLTGWLPVGSVGGGETPPSLQSVS</sequence>
<evidence type="ECO:0000313" key="3">
    <source>
        <dbReference type="Proteomes" id="UP000472263"/>
    </source>
</evidence>
<dbReference type="AlphaFoldDB" id="A0A668A632"/>
<reference evidence="2" key="2">
    <citation type="submission" date="2025-08" db="UniProtKB">
        <authorList>
            <consortium name="Ensembl"/>
        </authorList>
    </citation>
    <scope>IDENTIFICATION</scope>
</reference>
<keyword evidence="1" id="KW-1133">Transmembrane helix</keyword>
<evidence type="ECO:0000256" key="1">
    <source>
        <dbReference type="SAM" id="Phobius"/>
    </source>
</evidence>
<proteinExistence type="predicted"/>
<evidence type="ECO:0000313" key="2">
    <source>
        <dbReference type="Ensembl" id="ENSMMDP00005050300.1"/>
    </source>
</evidence>
<organism evidence="2 3">
    <name type="scientific">Myripristis murdjan</name>
    <name type="common">pinecone soldierfish</name>
    <dbReference type="NCBI Taxonomy" id="586833"/>
    <lineage>
        <taxon>Eukaryota</taxon>
        <taxon>Metazoa</taxon>
        <taxon>Chordata</taxon>
        <taxon>Craniata</taxon>
        <taxon>Vertebrata</taxon>
        <taxon>Euteleostomi</taxon>
        <taxon>Actinopterygii</taxon>
        <taxon>Neopterygii</taxon>
        <taxon>Teleostei</taxon>
        <taxon>Neoteleostei</taxon>
        <taxon>Acanthomorphata</taxon>
        <taxon>Holocentriformes</taxon>
        <taxon>Holocentridae</taxon>
        <taxon>Myripristis</taxon>
    </lineage>
</organism>
<dbReference type="Proteomes" id="UP000472263">
    <property type="component" value="Chromosome 20"/>
</dbReference>
<keyword evidence="3" id="KW-1185">Reference proteome</keyword>
<protein>
    <submittedName>
        <fullName evidence="2">Uncharacterized protein</fullName>
    </submittedName>
</protein>
<feature type="transmembrane region" description="Helical" evidence="1">
    <location>
        <begin position="12"/>
        <end position="36"/>
    </location>
</feature>